<name>A0A0F9T912_9ZZZZ</name>
<reference evidence="1" key="1">
    <citation type="journal article" date="2015" name="Nature">
        <title>Complex archaea that bridge the gap between prokaryotes and eukaryotes.</title>
        <authorList>
            <person name="Spang A."/>
            <person name="Saw J.H."/>
            <person name="Jorgensen S.L."/>
            <person name="Zaremba-Niedzwiedzka K."/>
            <person name="Martijn J."/>
            <person name="Lind A.E."/>
            <person name="van Eijk R."/>
            <person name="Schleper C."/>
            <person name="Guy L."/>
            <person name="Ettema T.J."/>
        </authorList>
    </citation>
    <scope>NUCLEOTIDE SEQUENCE</scope>
</reference>
<dbReference type="AlphaFoldDB" id="A0A0F9T912"/>
<evidence type="ECO:0000313" key="1">
    <source>
        <dbReference type="EMBL" id="KKN75694.1"/>
    </source>
</evidence>
<comment type="caution">
    <text evidence="1">The sequence shown here is derived from an EMBL/GenBank/DDBJ whole genome shotgun (WGS) entry which is preliminary data.</text>
</comment>
<accession>A0A0F9T912</accession>
<gene>
    <name evidence="1" type="ORF">LCGC14_0377970</name>
</gene>
<sequence length="187" mass="21523">MNDKSKKLARYRKLLNEEAGTPFEIREMWVAAFEKMLKIIDLHPQDDARDQLKNVRRAILDELGVSGDAKVQAAEQCKHTRQILGKCPDGEILMRKDCGEPVLDFSDDRCDCKYDSDCGEMKRRCKSTPNLERIKRLKAHDKVLAEARKKAADYAALPQAARKFYGVAIHDERVRFEKKRGTKCPEK</sequence>
<proteinExistence type="predicted"/>
<protein>
    <submittedName>
        <fullName evidence="1">Uncharacterized protein</fullName>
    </submittedName>
</protein>
<dbReference type="EMBL" id="LAZR01000305">
    <property type="protein sequence ID" value="KKN75694.1"/>
    <property type="molecule type" value="Genomic_DNA"/>
</dbReference>
<organism evidence="1">
    <name type="scientific">marine sediment metagenome</name>
    <dbReference type="NCBI Taxonomy" id="412755"/>
    <lineage>
        <taxon>unclassified sequences</taxon>
        <taxon>metagenomes</taxon>
        <taxon>ecological metagenomes</taxon>
    </lineage>
</organism>